<dbReference type="GO" id="GO:0005886">
    <property type="term" value="C:plasma membrane"/>
    <property type="evidence" value="ECO:0007669"/>
    <property type="project" value="UniProtKB-SubCell"/>
</dbReference>
<dbReference type="KEGG" id="mzi:HWN40_13280"/>
<protein>
    <submittedName>
        <fullName evidence="5">PGF-CTERM sorting domain-containing protein</fullName>
    </submittedName>
</protein>
<dbReference type="AlphaFoldDB" id="A0A7D5I6H0"/>
<evidence type="ECO:0000313" key="6">
    <source>
        <dbReference type="Proteomes" id="UP000509594"/>
    </source>
</evidence>
<evidence type="ECO:0000256" key="2">
    <source>
        <dbReference type="SAM" id="MobiDB-lite"/>
    </source>
</evidence>
<evidence type="ECO:0000313" key="5">
    <source>
        <dbReference type="EMBL" id="QLC51121.1"/>
    </source>
</evidence>
<dbReference type="EMBL" id="CP058215">
    <property type="protein sequence ID" value="QLC51121.1"/>
    <property type="molecule type" value="Genomic_DNA"/>
</dbReference>
<dbReference type="OrthoDB" id="137508at2157"/>
<dbReference type="NCBIfam" id="TIGR04126">
    <property type="entry name" value="PGF_CTERM"/>
    <property type="match status" value="1"/>
</dbReference>
<keyword evidence="6" id="KW-1185">Reference proteome</keyword>
<dbReference type="Pfam" id="PF18204">
    <property type="entry name" value="PGF-CTERM"/>
    <property type="match status" value="1"/>
</dbReference>
<feature type="domain" description="S-layer family duplication" evidence="3">
    <location>
        <begin position="347"/>
        <end position="614"/>
    </location>
</feature>
<dbReference type="Gene3D" id="2.60.98.40">
    <property type="match status" value="2"/>
</dbReference>
<dbReference type="Proteomes" id="UP000509594">
    <property type="component" value="Chromosome"/>
</dbReference>
<dbReference type="InterPro" id="IPR006457">
    <property type="entry name" value="S_layer-rel_Mac"/>
</dbReference>
<dbReference type="Pfam" id="PF07752">
    <property type="entry name" value="S-layer"/>
    <property type="match status" value="2"/>
</dbReference>
<feature type="region of interest" description="Disordered" evidence="2">
    <location>
        <begin position="633"/>
        <end position="694"/>
    </location>
</feature>
<dbReference type="RefSeq" id="WP_176966176.1">
    <property type="nucleotide sequence ID" value="NZ_CP058215.1"/>
</dbReference>
<feature type="domain" description="PGF-CTERM archaeal protein-sorting signal" evidence="4">
    <location>
        <begin position="692"/>
        <end position="713"/>
    </location>
</feature>
<proteinExistence type="predicted"/>
<accession>A0A7D5I6H0</accession>
<dbReference type="Gene3D" id="2.60.40.4190">
    <property type="match status" value="2"/>
</dbReference>
<name>A0A7D5I6H0_9EURY</name>
<dbReference type="NCBIfam" id="TIGR01567">
    <property type="entry name" value="S_layer_rel_Mac"/>
    <property type="match status" value="2"/>
</dbReference>
<dbReference type="GO" id="GO:0030115">
    <property type="term" value="C:S-layer"/>
    <property type="evidence" value="ECO:0007669"/>
    <property type="project" value="UniProtKB-SubCell"/>
</dbReference>
<dbReference type="InterPro" id="IPR026371">
    <property type="entry name" value="PGF_CTERM"/>
</dbReference>
<keyword evidence="1" id="KW-0732">Signal</keyword>
<sequence>MKRLTATLMAALMVLTVFAGVASAADTVEVRGPVYNGSSVSDIVDSYSGSSNYIEMNATNFAGFYYDLDDGLESEYLRIYNKGKEGIGENLSGDKIPEGALVYYSVINETDFEITYNNNDTDGDPIRSQYPVIGFFAEEYVPLKNTTPDKLAKLLLDNDDKYTLRTGSALELPNGYELTAKQIDVEGDKVWMELSKDGEFIEDQVVDLTGTTGSATWSYEEDVAGEDDVEVFRVRVTDVFQGQVDSLAVIEGVWMIDYMNVVEIDDDDTFGELEVQTTGKLSEFNNAYGIKMWNDNSMTLDEDDTEKIAEGLAFKTADVESGDVMRFYLMKEYTEPGTYEIRGQVFEDEPGSWTYANFAGFYYDLDDNLTSESLIITTSAPFNLQSSKIDKDELVYYANITETGFEIEYNEVDTDGDPIRDKYPVIGLFAEAYVPLKNDTPDLLAKLILDNDDKYTLRTGSALELPNGYELTAKQIDVEGDKVWMELSKDGEFIEDQVVDLTGTTGSATWSYEEDVAGEDDVEVFRVRVTDVFQGQVDSLAVIEGVWMIDYMNVVEIDDDDTFGELEVQTTGKLGNDAAGNPVYGIKMTNDNSITLDEDDTEEIAEGLAFKTADVESGNDTLRYYLYKEVTIEGEETTQPDEEEDMDEEEQVTDNETEGNDTVETPVDETPDETEEPPVEDEGNETTDEEPVPGFEAVFAVAGLLAVAYLVRRN</sequence>
<evidence type="ECO:0000259" key="4">
    <source>
        <dbReference type="Pfam" id="PF18204"/>
    </source>
</evidence>
<reference evidence="5 6" key="1">
    <citation type="submission" date="2020-06" db="EMBL/GenBank/DDBJ databases">
        <title>Methanolobus halotolerans sp. nov., isolated from a saline lake Tus in Siberia.</title>
        <authorList>
            <person name="Shen Y."/>
            <person name="Chen S.-C."/>
            <person name="Lai M.-C."/>
            <person name="Huang H.-H."/>
            <person name="Chiu H.-H."/>
            <person name="Tang S.-L."/>
            <person name="Rogozin D.Y."/>
            <person name="Degermendzhy A.G."/>
        </authorList>
    </citation>
    <scope>NUCLEOTIDE SEQUENCE [LARGE SCALE GENOMIC DNA]</scope>
    <source>
        <strain evidence="5 6">DSM 21339</strain>
    </source>
</reference>
<feature type="domain" description="S-layer family duplication" evidence="3">
    <location>
        <begin position="50"/>
        <end position="318"/>
    </location>
</feature>
<dbReference type="GeneID" id="55822665"/>
<gene>
    <name evidence="5" type="ORF">HWN40_13280</name>
</gene>
<evidence type="ECO:0000259" key="3">
    <source>
        <dbReference type="Pfam" id="PF07752"/>
    </source>
</evidence>
<feature type="compositionally biased region" description="Acidic residues" evidence="2">
    <location>
        <begin position="633"/>
        <end position="691"/>
    </location>
</feature>
<evidence type="ECO:0000256" key="1">
    <source>
        <dbReference type="ARBA" id="ARBA00022729"/>
    </source>
</evidence>
<organism evidence="5 6">
    <name type="scientific">Methanolobus zinderi</name>
    <dbReference type="NCBI Taxonomy" id="536044"/>
    <lineage>
        <taxon>Archaea</taxon>
        <taxon>Methanobacteriati</taxon>
        <taxon>Methanobacteriota</taxon>
        <taxon>Stenosarchaea group</taxon>
        <taxon>Methanomicrobia</taxon>
        <taxon>Methanosarcinales</taxon>
        <taxon>Methanosarcinaceae</taxon>
        <taxon>Methanolobus</taxon>
    </lineage>
</organism>